<organism evidence="3 4">
    <name type="scientific">Chthoniobacter flavus Ellin428</name>
    <dbReference type="NCBI Taxonomy" id="497964"/>
    <lineage>
        <taxon>Bacteria</taxon>
        <taxon>Pseudomonadati</taxon>
        <taxon>Verrucomicrobiota</taxon>
        <taxon>Spartobacteria</taxon>
        <taxon>Chthoniobacterales</taxon>
        <taxon>Chthoniobacteraceae</taxon>
        <taxon>Chthoniobacter</taxon>
    </lineage>
</organism>
<dbReference type="EMBL" id="ABVL01000019">
    <property type="protein sequence ID" value="EDY17452.1"/>
    <property type="molecule type" value="Genomic_DNA"/>
</dbReference>
<feature type="chain" id="PRO_5002802567" evidence="2">
    <location>
        <begin position="19"/>
        <end position="795"/>
    </location>
</feature>
<dbReference type="Proteomes" id="UP000005824">
    <property type="component" value="Unassembled WGS sequence"/>
</dbReference>
<sequence>MKSPCLLLLVVFAPFAFAAERQLSPTRVEVSRDLWISSYEKEREGNNGASPKLKLKGIQEFFLIDFDPVPLRGKRVVRAELHVHPEGAESLGRTTVSSIAEEWVEGTGTGYARVPGASCFAWARTDQQRWRDVDITGSINGAGGSLWGFGDPTPRDSDGWQVIPVAPEVVQARLDGGSYGFCVMDDVGNEYTRHGETIEYRQFPNRFLTSREGSRKTAPYFVLWLDDHPPLLAPHPAPPPNSRDVAKLPELSAPPKGPQHASPFAAHDEFGEPLASLDFSAARNEAIAFYLETPSAGSVVEEGGGLPVSLFSVRKVEGRFDPLVPAGWKAAPDSEDAGTYVEIFVPRDASQGSHEITLNVAGKHVRFAVQVWNFTLPDQLSFIPQMNCYGLPGHERDYYRLAHDHRATLNHLLYGWTGKVKAAPKIAADGQWDWRAWDAEYGPLFDGSAFAGTPRGPIPVEAFYLPLNENWPMDEEGHFRGGYWIENAYDDAYWSQFRHAAAQFAQHFAEKKWTEPVFEFYLNNKVYFKRDRGNRWDACSAPWIFDEPVNTQDFWALRKFGTEFWRGVAANPGAHFAFRADISRPEWQRDLLDGVTNTEVVSGVLRTYRDRVIGRARRLGNQVYMYGSANRIGTANIVPAAWCVETWALGADGVVPWQTIGQESAWTKADELSLFYPTADGPIPSLRLKSFRAGEQLVEYLTLYCALAGEDRDAVGAAVLAEPGMHAVLKKQSEADAGDSLFGPEAHHTFVDLRQRLGAWLDAKAPAPRDRWHDPRPTPQNPNNVRKIAPLPAPQ</sequence>
<evidence type="ECO:0000256" key="2">
    <source>
        <dbReference type="SAM" id="SignalP"/>
    </source>
</evidence>
<evidence type="ECO:0000313" key="4">
    <source>
        <dbReference type="Proteomes" id="UP000005824"/>
    </source>
</evidence>
<keyword evidence="2" id="KW-0732">Signal</keyword>
<gene>
    <name evidence="3" type="ORF">CfE428DRAFT_4969</name>
</gene>
<dbReference type="eggNOG" id="ENOG5030AGT">
    <property type="taxonomic scope" value="Bacteria"/>
</dbReference>
<accession>B4D7S9</accession>
<dbReference type="InParanoid" id="B4D7S9"/>
<name>B4D7S9_9BACT</name>
<proteinExistence type="predicted"/>
<feature type="signal peptide" evidence="2">
    <location>
        <begin position="1"/>
        <end position="18"/>
    </location>
</feature>
<feature type="region of interest" description="Disordered" evidence="1">
    <location>
        <begin position="233"/>
        <end position="266"/>
    </location>
</feature>
<protein>
    <submittedName>
        <fullName evidence="3">Uncharacterized protein</fullName>
    </submittedName>
</protein>
<keyword evidence="4" id="KW-1185">Reference proteome</keyword>
<dbReference type="AlphaFoldDB" id="B4D7S9"/>
<evidence type="ECO:0000256" key="1">
    <source>
        <dbReference type="SAM" id="MobiDB-lite"/>
    </source>
</evidence>
<comment type="caution">
    <text evidence="3">The sequence shown here is derived from an EMBL/GenBank/DDBJ whole genome shotgun (WGS) entry which is preliminary data.</text>
</comment>
<evidence type="ECO:0000313" key="3">
    <source>
        <dbReference type="EMBL" id="EDY17452.1"/>
    </source>
</evidence>
<dbReference type="RefSeq" id="WP_006982290.1">
    <property type="nucleotide sequence ID" value="NZ_ABVL01000019.1"/>
</dbReference>
<reference evidence="3 4" key="1">
    <citation type="journal article" date="2011" name="J. Bacteriol.">
        <title>Genome sequence of Chthoniobacter flavus Ellin428, an aerobic heterotrophic soil bacterium.</title>
        <authorList>
            <person name="Kant R."/>
            <person name="van Passel M.W."/>
            <person name="Palva A."/>
            <person name="Lucas S."/>
            <person name="Lapidus A."/>
            <person name="Glavina Del Rio T."/>
            <person name="Dalin E."/>
            <person name="Tice H."/>
            <person name="Bruce D."/>
            <person name="Goodwin L."/>
            <person name="Pitluck S."/>
            <person name="Larimer F.W."/>
            <person name="Land M.L."/>
            <person name="Hauser L."/>
            <person name="Sangwan P."/>
            <person name="de Vos W.M."/>
            <person name="Janssen P.H."/>
            <person name="Smidt H."/>
        </authorList>
    </citation>
    <scope>NUCLEOTIDE SEQUENCE [LARGE SCALE GENOMIC DNA]</scope>
    <source>
        <strain evidence="3 4">Ellin428</strain>
    </source>
</reference>
<feature type="region of interest" description="Disordered" evidence="1">
    <location>
        <begin position="764"/>
        <end position="795"/>
    </location>
</feature>
<feature type="compositionally biased region" description="Basic and acidic residues" evidence="1">
    <location>
        <begin position="767"/>
        <end position="776"/>
    </location>
</feature>